<dbReference type="Gene3D" id="2.130.10.10">
    <property type="entry name" value="YVTN repeat-like/Quinoprotein amine dehydrogenase"/>
    <property type="match status" value="1"/>
</dbReference>
<sequence length="673" mass="76369">MQVSLLALDNIIKKYNIKNPTKFVGFSSYNTYKSLNIFFLFLAPLNNFIIHKKIQMKTKILLLFILTTFLGHAQNKLWERDLKSELYQVGWIKQSNEGNIIASGAKGLLAINSTNGDIIWHNKELKAVDKNTFLSIEGLPFIYIEYSPLAGKTRGLIMNSNNGDIVFDTKDEGYRIKNYTVLHDRGIVLFQLLQNKNRKLMSFDLKTNKTNWIIDLGEVGGLLTKLLGSSFINHGPFFIGENNYIIGLKDEIYAINFSDGKIIWKHETKKKIKALVYSNNNNSLYVGIKKSNKLLVLNPNSGEDITPGKLKLRGTLIDVMPDETGDLILVETEGFNIIDPKTNLFKWKKSFKIDFLDQVIPHEKGMIAIGKDEKKGSIALVSNEGEKIWDTNVDGYAYYITPTSKGVLYISTERSNILDYEKGKDVWKRDVKFKSIPAVTFDEKENKVVLFENEKGYKFDLETGVIDLFAEDIELKEVKRKTPLVAEYIKDEGYLLYTDQHMSLLSPNGKVKYTSYYKPASSVEGLVGVAQLGLAFAGVDLDIKGSMDNITMLSSLSNGAYRTSKDQTDGTSESSEIVGLYVGPDEQNMKEVFSVTSKRFFNSKRIKNNQFIVTKIKRQDLPSIHKILMINKKTGNVDTQIELLDKIPNYVIDEIDNVVFLNEKNHMISAHKF</sequence>
<dbReference type="PANTHER" id="PTHR34512:SF30">
    <property type="entry name" value="OUTER MEMBRANE PROTEIN ASSEMBLY FACTOR BAMB"/>
    <property type="match status" value="1"/>
</dbReference>
<proteinExistence type="predicted"/>
<dbReference type="SUPFAM" id="SSF50998">
    <property type="entry name" value="Quinoprotein alcohol dehydrogenase-like"/>
    <property type="match status" value="1"/>
</dbReference>
<dbReference type="InterPro" id="IPR011047">
    <property type="entry name" value="Quinoprotein_ADH-like_sf"/>
</dbReference>
<accession>A0A5S5DQB9</accession>
<dbReference type="EMBL" id="VNIA01000003">
    <property type="protein sequence ID" value="TYP97925.1"/>
    <property type="molecule type" value="Genomic_DNA"/>
</dbReference>
<dbReference type="PANTHER" id="PTHR34512">
    <property type="entry name" value="CELL SURFACE PROTEIN"/>
    <property type="match status" value="1"/>
</dbReference>
<gene>
    <name evidence="1" type="ORF">C7447_10391</name>
</gene>
<evidence type="ECO:0000313" key="1">
    <source>
        <dbReference type="EMBL" id="TYP97925.1"/>
    </source>
</evidence>
<reference evidence="1 2" key="1">
    <citation type="submission" date="2019-07" db="EMBL/GenBank/DDBJ databases">
        <title>Genomic Encyclopedia of Type Strains, Phase IV (KMG-IV): sequencing the most valuable type-strain genomes for metagenomic binning, comparative biology and taxonomic classification.</title>
        <authorList>
            <person name="Goeker M."/>
        </authorList>
    </citation>
    <scope>NUCLEOTIDE SEQUENCE [LARGE SCALE GENOMIC DNA]</scope>
    <source>
        <strain evidence="1 2">DSM 18961</strain>
    </source>
</reference>
<dbReference type="InterPro" id="IPR015943">
    <property type="entry name" value="WD40/YVTN_repeat-like_dom_sf"/>
</dbReference>
<evidence type="ECO:0000313" key="2">
    <source>
        <dbReference type="Proteomes" id="UP000323136"/>
    </source>
</evidence>
<dbReference type="AlphaFoldDB" id="A0A5S5DQB9"/>
<keyword evidence="2" id="KW-1185">Reference proteome</keyword>
<comment type="caution">
    <text evidence="1">The sequence shown here is derived from an EMBL/GenBank/DDBJ whole genome shotgun (WGS) entry which is preliminary data.</text>
</comment>
<organism evidence="1 2">
    <name type="scientific">Tenacibaculum adriaticum</name>
    <dbReference type="NCBI Taxonomy" id="413713"/>
    <lineage>
        <taxon>Bacteria</taxon>
        <taxon>Pseudomonadati</taxon>
        <taxon>Bacteroidota</taxon>
        <taxon>Flavobacteriia</taxon>
        <taxon>Flavobacteriales</taxon>
        <taxon>Flavobacteriaceae</taxon>
        <taxon>Tenacibaculum</taxon>
    </lineage>
</organism>
<protein>
    <submittedName>
        <fullName evidence="1">Outer membrane protein assembly factor BamB</fullName>
    </submittedName>
</protein>
<name>A0A5S5DQB9_9FLAO</name>
<dbReference type="Proteomes" id="UP000323136">
    <property type="component" value="Unassembled WGS sequence"/>
</dbReference>